<proteinExistence type="predicted"/>
<dbReference type="AlphaFoldDB" id="A0A445BQ16"/>
<comment type="caution">
    <text evidence="1">The sequence shown here is derived from an EMBL/GenBank/DDBJ whole genome shotgun (WGS) entry which is preliminary data.</text>
</comment>
<dbReference type="PANTHER" id="PTHR46328">
    <property type="entry name" value="FAR-RED IMPAIRED RESPONSIVE (FAR1) FAMILY PROTEIN-RELATED"/>
    <property type="match status" value="1"/>
</dbReference>
<dbReference type="EMBL" id="SDMP01000009">
    <property type="protein sequence ID" value="RYR40770.1"/>
    <property type="molecule type" value="Genomic_DNA"/>
</dbReference>
<sequence length="253" mass="28671">MNTEVLYELGFFGSGKSNRYRKHWHTHCLRSATRREKVGIQWETAVEFAGRCRRTICSWYSWSKKIDVGSRLPTDKFVACSGIWWCEMDSDSENSSEFSAQWSDGWSTGSEADECETVRQSKEVDMTLLDTEGSSRVADDAKDQGSSWATVRSVEEPNNSNRCEAGVTAEDLAIAEFDSVEEAYARYVEYARVIGFAVRKGDSGRDNEGNVVRKFFFCNREGCAIRNITRGLIDSGHTNQLQEPIVMLGLWFI</sequence>
<evidence type="ECO:0000313" key="1">
    <source>
        <dbReference type="EMBL" id="RYR40770.1"/>
    </source>
</evidence>
<gene>
    <name evidence="1" type="ORF">Ahy_A09g046502</name>
</gene>
<protein>
    <recommendedName>
        <fullName evidence="3">FAR1 domain-containing protein</fullName>
    </recommendedName>
</protein>
<accession>A0A445BQ16</accession>
<keyword evidence="2" id="KW-1185">Reference proteome</keyword>
<reference evidence="1 2" key="1">
    <citation type="submission" date="2019-01" db="EMBL/GenBank/DDBJ databases">
        <title>Sequencing of cultivated peanut Arachis hypogaea provides insights into genome evolution and oil improvement.</title>
        <authorList>
            <person name="Chen X."/>
        </authorList>
    </citation>
    <scope>NUCLEOTIDE SEQUENCE [LARGE SCALE GENOMIC DNA]</scope>
    <source>
        <strain evidence="2">cv. Fuhuasheng</strain>
        <tissue evidence="1">Leaves</tissue>
    </source>
</reference>
<evidence type="ECO:0008006" key="3">
    <source>
        <dbReference type="Google" id="ProtNLM"/>
    </source>
</evidence>
<organism evidence="1 2">
    <name type="scientific">Arachis hypogaea</name>
    <name type="common">Peanut</name>
    <dbReference type="NCBI Taxonomy" id="3818"/>
    <lineage>
        <taxon>Eukaryota</taxon>
        <taxon>Viridiplantae</taxon>
        <taxon>Streptophyta</taxon>
        <taxon>Embryophyta</taxon>
        <taxon>Tracheophyta</taxon>
        <taxon>Spermatophyta</taxon>
        <taxon>Magnoliopsida</taxon>
        <taxon>eudicotyledons</taxon>
        <taxon>Gunneridae</taxon>
        <taxon>Pentapetalae</taxon>
        <taxon>rosids</taxon>
        <taxon>fabids</taxon>
        <taxon>Fabales</taxon>
        <taxon>Fabaceae</taxon>
        <taxon>Papilionoideae</taxon>
        <taxon>50 kb inversion clade</taxon>
        <taxon>dalbergioids sensu lato</taxon>
        <taxon>Dalbergieae</taxon>
        <taxon>Pterocarpus clade</taxon>
        <taxon>Arachis</taxon>
    </lineage>
</organism>
<name>A0A445BQ16_ARAHY</name>
<evidence type="ECO:0000313" key="2">
    <source>
        <dbReference type="Proteomes" id="UP000289738"/>
    </source>
</evidence>
<dbReference type="Proteomes" id="UP000289738">
    <property type="component" value="Chromosome A09"/>
</dbReference>